<dbReference type="RefSeq" id="WP_245987344.1">
    <property type="nucleotide sequence ID" value="NZ_NGKA01000015.1"/>
</dbReference>
<name>A0A430AQV2_9ENTE</name>
<sequence>MLDSDNKKLSTQRLFCANSFELLLNQGRIKIMPGGGVTYENYLSVAENLNVNEAHGTKIVAFD</sequence>
<dbReference type="Proteomes" id="UP000287605">
    <property type="component" value="Unassembled WGS sequence"/>
</dbReference>
<protein>
    <submittedName>
        <fullName evidence="1">Uncharacterized protein</fullName>
    </submittedName>
</protein>
<dbReference type="EMBL" id="NGKA01000015">
    <property type="protein sequence ID" value="RSU10287.1"/>
    <property type="molecule type" value="Genomic_DNA"/>
</dbReference>
<accession>A0A430AQV2</accession>
<dbReference type="InterPro" id="IPR036822">
    <property type="entry name" value="CutC-like_dom_sf"/>
</dbReference>
<gene>
    <name evidence="1" type="ORF">CBF29_09750</name>
</gene>
<reference evidence="1 2" key="1">
    <citation type="submission" date="2017-05" db="EMBL/GenBank/DDBJ databases">
        <title>Vagococcus spp. assemblies.</title>
        <authorList>
            <person name="Gulvik C.A."/>
        </authorList>
    </citation>
    <scope>NUCLEOTIDE SEQUENCE [LARGE SCALE GENOMIC DNA]</scope>
    <source>
        <strain evidence="1 2">CCUG 51432</strain>
    </source>
</reference>
<comment type="caution">
    <text evidence="1">The sequence shown here is derived from an EMBL/GenBank/DDBJ whole genome shotgun (WGS) entry which is preliminary data.</text>
</comment>
<dbReference type="SUPFAM" id="SSF110395">
    <property type="entry name" value="CutC-like"/>
    <property type="match status" value="1"/>
</dbReference>
<keyword evidence="2" id="KW-1185">Reference proteome</keyword>
<organism evidence="1 2">
    <name type="scientific">Vagococcus elongatus</name>
    <dbReference type="NCBI Taxonomy" id="180344"/>
    <lineage>
        <taxon>Bacteria</taxon>
        <taxon>Bacillati</taxon>
        <taxon>Bacillota</taxon>
        <taxon>Bacilli</taxon>
        <taxon>Lactobacillales</taxon>
        <taxon>Enterococcaceae</taxon>
        <taxon>Vagococcus</taxon>
    </lineage>
</organism>
<proteinExistence type="predicted"/>
<dbReference type="AlphaFoldDB" id="A0A430AQV2"/>
<evidence type="ECO:0000313" key="2">
    <source>
        <dbReference type="Proteomes" id="UP000287605"/>
    </source>
</evidence>
<dbReference type="Gene3D" id="3.20.20.380">
    <property type="entry name" value="Copper homeostasis (CutC) domain"/>
    <property type="match status" value="1"/>
</dbReference>
<evidence type="ECO:0000313" key="1">
    <source>
        <dbReference type="EMBL" id="RSU10287.1"/>
    </source>
</evidence>